<accession>A0A2R4WLI6</accession>
<reference evidence="1 2" key="1">
    <citation type="submission" date="2018-04" db="EMBL/GenBank/DDBJ databases">
        <title>Methylobacterium sp. PR1016A genome.</title>
        <authorList>
            <person name="Park W."/>
        </authorList>
    </citation>
    <scope>NUCLEOTIDE SEQUENCE [LARGE SCALE GENOMIC DNA]</scope>
    <source>
        <strain evidence="1 2">PR1016A</strain>
    </source>
</reference>
<organism evidence="1 2">
    <name type="scientific">Methylobacterium currus</name>
    <dbReference type="NCBI Taxonomy" id="2051553"/>
    <lineage>
        <taxon>Bacteria</taxon>
        <taxon>Pseudomonadati</taxon>
        <taxon>Pseudomonadota</taxon>
        <taxon>Alphaproteobacteria</taxon>
        <taxon>Hyphomicrobiales</taxon>
        <taxon>Methylobacteriaceae</taxon>
        <taxon>Methylobacterium</taxon>
    </lineage>
</organism>
<name>A0A2R4WLI6_9HYPH</name>
<keyword evidence="2" id="KW-1185">Reference proteome</keyword>
<dbReference type="Proteomes" id="UP000244755">
    <property type="component" value="Chromosome 1"/>
</dbReference>
<dbReference type="AlphaFoldDB" id="A0A2R4WLI6"/>
<dbReference type="KEGG" id="mee:DA075_16810"/>
<dbReference type="InterPro" id="IPR009576">
    <property type="entry name" value="Biofilm_formation_YgiB"/>
</dbReference>
<dbReference type="OrthoDB" id="8005934at2"/>
<protein>
    <submittedName>
        <fullName evidence="1">DUF1190 domain-containing protein</fullName>
    </submittedName>
</protein>
<proteinExistence type="predicted"/>
<evidence type="ECO:0000313" key="1">
    <source>
        <dbReference type="EMBL" id="AWB22376.1"/>
    </source>
</evidence>
<evidence type="ECO:0000313" key="2">
    <source>
        <dbReference type="Proteomes" id="UP000244755"/>
    </source>
</evidence>
<dbReference type="Pfam" id="PF06693">
    <property type="entry name" value="DUF1190"/>
    <property type="match status" value="1"/>
</dbReference>
<dbReference type="EMBL" id="CP028843">
    <property type="protein sequence ID" value="AWB22376.1"/>
    <property type="molecule type" value="Genomic_DNA"/>
</dbReference>
<gene>
    <name evidence="1" type="ORF">DA075_16810</name>
</gene>
<sequence>MREPASPPDTARRMKRSATLSLVLVAGAGAGAFALARLDASQRDEDVLVYRTLDACIADRVRSAQACTDAEAAARAAYAASAPRYETLADCERHHGRGGCVPGAMVTPAAQGRTLPVMAAFMMGRTDEQDLPVQPLYAHAPEEEQPHAAHGGGTAGGFCTGSGGRVVYAGGGSRAHVPATVARGTTSTPRIIARGGFGGTGRAVAAAGSGHGSGGG</sequence>